<proteinExistence type="predicted"/>
<dbReference type="PANTHER" id="PTHR38447">
    <property type="entry name" value="TRANSCRIPTION FACTOR YDEB-RELATED"/>
    <property type="match status" value="1"/>
</dbReference>
<dbReference type="SUPFAM" id="SSF141259">
    <property type="entry name" value="CarD-like"/>
    <property type="match status" value="1"/>
</dbReference>
<dbReference type="Pfam" id="PF02559">
    <property type="entry name" value="CarD_TRCF_RID"/>
    <property type="match status" value="1"/>
</dbReference>
<sequence>MYQIGDCFLYGREGVCTITDIVTRKIKGEEKKYYVLAHQDHHITIFIPIDNKQAVLKMRQVLSKEAIYKLIKAMPDNETIWIEDKNVRKQKYNNIIVNGNHEQLVKLIKTLYLQREKLLKLGKNFHVQDQQFLDACKKILYDEFSTVLNIAPDQVVSFIINTINNSEESKNV</sequence>
<protein>
    <submittedName>
        <fullName evidence="2">Transcriptional regulator</fullName>
    </submittedName>
</protein>
<accession>A0A9D2BMN3</accession>
<organism evidence="2 3">
    <name type="scientific">Candidatus Erysipelatoclostridium merdavium</name>
    <dbReference type="NCBI Taxonomy" id="2838566"/>
    <lineage>
        <taxon>Bacteria</taxon>
        <taxon>Bacillati</taxon>
        <taxon>Bacillota</taxon>
        <taxon>Erysipelotrichia</taxon>
        <taxon>Erysipelotrichales</taxon>
        <taxon>Erysipelotrichales incertae sedis</taxon>
    </lineage>
</organism>
<dbReference type="PANTHER" id="PTHR38447:SF1">
    <property type="entry name" value="RNA POLYMERASE-BINDING TRANSCRIPTION FACTOR CARD"/>
    <property type="match status" value="1"/>
</dbReference>
<dbReference type="GO" id="GO:0009303">
    <property type="term" value="P:rRNA transcription"/>
    <property type="evidence" value="ECO:0007669"/>
    <property type="project" value="TreeGrafter"/>
</dbReference>
<dbReference type="EMBL" id="DXET01000227">
    <property type="protein sequence ID" value="HIX82345.1"/>
    <property type="molecule type" value="Genomic_DNA"/>
</dbReference>
<reference evidence="2" key="2">
    <citation type="submission" date="2021-04" db="EMBL/GenBank/DDBJ databases">
        <authorList>
            <person name="Gilroy R."/>
        </authorList>
    </citation>
    <scope>NUCLEOTIDE SEQUENCE</scope>
    <source>
        <strain evidence="2">ChiGjej1B1-14440</strain>
    </source>
</reference>
<dbReference type="InterPro" id="IPR052531">
    <property type="entry name" value="CarD-like_regulator"/>
</dbReference>
<evidence type="ECO:0000259" key="1">
    <source>
        <dbReference type="SMART" id="SM01058"/>
    </source>
</evidence>
<comment type="caution">
    <text evidence="2">The sequence shown here is derived from an EMBL/GenBank/DDBJ whole genome shotgun (WGS) entry which is preliminary data.</text>
</comment>
<dbReference type="InterPro" id="IPR042215">
    <property type="entry name" value="CarD-like_C"/>
</dbReference>
<feature type="domain" description="CarD-like/TRCF RNAP-interacting" evidence="1">
    <location>
        <begin position="1"/>
        <end position="112"/>
    </location>
</feature>
<dbReference type="Proteomes" id="UP000886724">
    <property type="component" value="Unassembled WGS sequence"/>
</dbReference>
<dbReference type="Gene3D" id="2.40.10.170">
    <property type="match status" value="1"/>
</dbReference>
<dbReference type="InterPro" id="IPR036101">
    <property type="entry name" value="CarD-like/TRCF_RID_sf"/>
</dbReference>
<evidence type="ECO:0000313" key="2">
    <source>
        <dbReference type="EMBL" id="HIX82345.1"/>
    </source>
</evidence>
<dbReference type="SMART" id="SM01058">
    <property type="entry name" value="CarD_TRCF"/>
    <property type="match status" value="1"/>
</dbReference>
<dbReference type="InterPro" id="IPR003711">
    <property type="entry name" value="CarD-like/TRCF_RID"/>
</dbReference>
<dbReference type="Gene3D" id="1.20.58.1290">
    <property type="entry name" value="CarD-like, C-terminal domain"/>
    <property type="match status" value="1"/>
</dbReference>
<dbReference type="AlphaFoldDB" id="A0A9D2BMN3"/>
<name>A0A9D2BMN3_9FIRM</name>
<gene>
    <name evidence="2" type="ORF">H9980_10315</name>
</gene>
<reference evidence="2" key="1">
    <citation type="journal article" date="2021" name="PeerJ">
        <title>Extensive microbial diversity within the chicken gut microbiome revealed by metagenomics and culture.</title>
        <authorList>
            <person name="Gilroy R."/>
            <person name="Ravi A."/>
            <person name="Getino M."/>
            <person name="Pursley I."/>
            <person name="Horton D.L."/>
            <person name="Alikhan N.F."/>
            <person name="Baker D."/>
            <person name="Gharbi K."/>
            <person name="Hall N."/>
            <person name="Watson M."/>
            <person name="Adriaenssens E.M."/>
            <person name="Foster-Nyarko E."/>
            <person name="Jarju S."/>
            <person name="Secka A."/>
            <person name="Antonio M."/>
            <person name="Oren A."/>
            <person name="Chaudhuri R.R."/>
            <person name="La Ragione R."/>
            <person name="Hildebrand F."/>
            <person name="Pallen M.J."/>
        </authorList>
    </citation>
    <scope>NUCLEOTIDE SEQUENCE</scope>
    <source>
        <strain evidence="2">ChiGjej1B1-14440</strain>
    </source>
</reference>
<evidence type="ECO:0000313" key="3">
    <source>
        <dbReference type="Proteomes" id="UP000886724"/>
    </source>
</evidence>